<sequence length="134" mass="15429">MWLFFHALFHVSFLGHMLCAFCPFLVLSTSPFSAYLSFLFVNCDYLLPLPLLVRFKFHLFSESGLLSAVSTFYLTFLISAFPFCLSWAILSLLPCVPQHLLLFVIFYFSINLCWLVFVLCFFPFYSPLSISASS</sequence>
<dbReference type="AlphaFoldDB" id="B4DIE8"/>
<proteinExistence type="evidence at transcript level"/>
<organism evidence="2">
    <name type="scientific">Homo sapiens</name>
    <name type="common">Human</name>
    <dbReference type="NCBI Taxonomy" id="9606"/>
    <lineage>
        <taxon>Eukaryota</taxon>
        <taxon>Metazoa</taxon>
        <taxon>Chordata</taxon>
        <taxon>Craniata</taxon>
        <taxon>Vertebrata</taxon>
        <taxon>Euteleostomi</taxon>
        <taxon>Mammalia</taxon>
        <taxon>Eutheria</taxon>
        <taxon>Euarchontoglires</taxon>
        <taxon>Primates</taxon>
        <taxon>Haplorrhini</taxon>
        <taxon>Catarrhini</taxon>
        <taxon>Hominidae</taxon>
        <taxon>Homo</taxon>
    </lineage>
</organism>
<dbReference type="EMBL" id="AK295558">
    <property type="protein sequence ID" value="BAG58460.1"/>
    <property type="molecule type" value="mRNA"/>
</dbReference>
<keyword evidence="1" id="KW-0472">Membrane</keyword>
<keyword evidence="1" id="KW-1133">Transmembrane helix</keyword>
<evidence type="ECO:0000313" key="2">
    <source>
        <dbReference type="EMBL" id="BAG58460.1"/>
    </source>
</evidence>
<reference evidence="2" key="1">
    <citation type="submission" date="2007-10" db="EMBL/GenBank/DDBJ databases">
        <title>NEDO human cDNA sequencing project focused on splicing variants.</title>
        <authorList>
            <person name="Wakamatsu A."/>
            <person name="Yamamoto J."/>
            <person name="Kimura K."/>
            <person name="Ishii S."/>
            <person name="Watanabe K."/>
            <person name="Sugiyama A."/>
            <person name="Murakawa K."/>
            <person name="Kaida T."/>
            <person name="Tsuchiya K."/>
            <person name="Fukuzumi Y."/>
            <person name="Kumagai A."/>
            <person name="Oishi Y."/>
            <person name="Yamamoto S."/>
            <person name="Ono Y."/>
            <person name="Komori Y."/>
            <person name="Yamazaki M."/>
            <person name="Kisu Y."/>
            <person name="Nishikawa T."/>
            <person name="Sugano S."/>
            <person name="Nomura N."/>
            <person name="Isogai T."/>
        </authorList>
    </citation>
    <scope>NUCLEOTIDE SEQUENCE</scope>
    <source>
        <tissue evidence="2">Hippocampus</tissue>
    </source>
</reference>
<keyword evidence="1" id="KW-0812">Transmembrane</keyword>
<protein>
    <submittedName>
        <fullName evidence="2">cDNA FLJ53556</fullName>
    </submittedName>
</protein>
<feature type="transmembrane region" description="Helical" evidence="1">
    <location>
        <begin position="101"/>
        <end position="125"/>
    </location>
</feature>
<feature type="transmembrane region" description="Helical" evidence="1">
    <location>
        <begin position="32"/>
        <end position="53"/>
    </location>
</feature>
<feature type="transmembrane region" description="Helical" evidence="1">
    <location>
        <begin position="65"/>
        <end position="89"/>
    </location>
</feature>
<evidence type="ECO:0000256" key="1">
    <source>
        <dbReference type="SAM" id="Phobius"/>
    </source>
</evidence>
<feature type="transmembrane region" description="Helical" evidence="1">
    <location>
        <begin position="7"/>
        <end position="26"/>
    </location>
</feature>
<name>B4DIE8_HUMAN</name>
<accession>B4DIE8</accession>